<proteinExistence type="predicted"/>
<name>A0A840YFT3_9PROT</name>
<reference evidence="1 2" key="1">
    <citation type="submission" date="2020-08" db="EMBL/GenBank/DDBJ databases">
        <title>Genomic Encyclopedia of Type Strains, Phase IV (KMG-IV): sequencing the most valuable type-strain genomes for metagenomic binning, comparative biology and taxonomic classification.</title>
        <authorList>
            <person name="Goeker M."/>
        </authorList>
    </citation>
    <scope>NUCLEOTIDE SEQUENCE [LARGE SCALE GENOMIC DNA]</scope>
    <source>
        <strain evidence="1 2">DSM 25622</strain>
    </source>
</reference>
<keyword evidence="2" id="KW-1185">Reference proteome</keyword>
<evidence type="ECO:0000313" key="1">
    <source>
        <dbReference type="EMBL" id="MBB5692763.1"/>
    </source>
</evidence>
<dbReference type="RefSeq" id="WP_184514107.1">
    <property type="nucleotide sequence ID" value="NZ_JACIJD010000003.1"/>
</dbReference>
<evidence type="ECO:0008006" key="3">
    <source>
        <dbReference type="Google" id="ProtNLM"/>
    </source>
</evidence>
<evidence type="ECO:0000313" key="2">
    <source>
        <dbReference type="Proteomes" id="UP000580654"/>
    </source>
</evidence>
<gene>
    <name evidence="1" type="ORF">FHS87_000782</name>
</gene>
<accession>A0A840YFT3</accession>
<dbReference type="Proteomes" id="UP000580654">
    <property type="component" value="Unassembled WGS sequence"/>
</dbReference>
<organism evidence="1 2">
    <name type="scientific">Muricoccus pecuniae</name>
    <dbReference type="NCBI Taxonomy" id="693023"/>
    <lineage>
        <taxon>Bacteria</taxon>
        <taxon>Pseudomonadati</taxon>
        <taxon>Pseudomonadota</taxon>
        <taxon>Alphaproteobacteria</taxon>
        <taxon>Acetobacterales</taxon>
        <taxon>Roseomonadaceae</taxon>
        <taxon>Muricoccus</taxon>
    </lineage>
</organism>
<comment type="caution">
    <text evidence="1">The sequence shown here is derived from an EMBL/GenBank/DDBJ whole genome shotgun (WGS) entry which is preliminary data.</text>
</comment>
<dbReference type="AlphaFoldDB" id="A0A840YFT3"/>
<dbReference type="EMBL" id="JACIJD010000003">
    <property type="protein sequence ID" value="MBB5692763.1"/>
    <property type="molecule type" value="Genomic_DNA"/>
</dbReference>
<sequence length="331" mass="33975">MTDESSPRPRLPSPVLGRRAAGMAALSLVLPALRPGRARAQAQDTGVVLVPGPEDAAPARWASRAAAALSRGLHRPGALRLSHLGGPDGVTAANRFATLEGAESVRFLALPGWACHVRLTGATRARFEPGAWIPLLVSWHGAVLAGRGPLNARGPAPLRVAIPSPDSPEAAALAALDLLGIPARPVPGMAEAAFAAGEADALIVSGADPVARASMLGATPWCALGQVGEGEAGELPVLTGEPSSLRGVLAAAAGMQMRAALVMPPLTPADTLAAWRRAALRWQEEERSQPGEGHALTGTAAAAAFALAVPPPDATLTYRSWLERRLGWRAA</sequence>
<protein>
    <recommendedName>
        <fullName evidence="3">Tripartite-type tricarboxylate transporter, receptor component TctC</fullName>
    </recommendedName>
</protein>